<feature type="region of interest" description="Disordered" evidence="1">
    <location>
        <begin position="369"/>
        <end position="392"/>
    </location>
</feature>
<dbReference type="InterPro" id="IPR036397">
    <property type="entry name" value="RNaseH_sf"/>
</dbReference>
<accession>A0A812I8P8</accession>
<keyword evidence="3" id="KW-1185">Reference proteome</keyword>
<dbReference type="EMBL" id="CAJNDS010000191">
    <property type="protein sequence ID" value="CAE7024744.1"/>
    <property type="molecule type" value="Genomic_DNA"/>
</dbReference>
<feature type="compositionally biased region" description="Basic and acidic residues" evidence="1">
    <location>
        <begin position="145"/>
        <end position="161"/>
    </location>
</feature>
<dbReference type="AlphaFoldDB" id="A0A812I8P8"/>
<dbReference type="OrthoDB" id="446493at2759"/>
<dbReference type="Proteomes" id="UP000604046">
    <property type="component" value="Unassembled WGS sequence"/>
</dbReference>
<proteinExistence type="predicted"/>
<reference evidence="2" key="1">
    <citation type="submission" date="2021-02" db="EMBL/GenBank/DDBJ databases">
        <authorList>
            <person name="Dougan E. K."/>
            <person name="Rhodes N."/>
            <person name="Thang M."/>
            <person name="Chan C."/>
        </authorList>
    </citation>
    <scope>NUCLEOTIDE SEQUENCE</scope>
</reference>
<feature type="compositionally biased region" description="Basic and acidic residues" evidence="1">
    <location>
        <begin position="46"/>
        <end position="58"/>
    </location>
</feature>
<dbReference type="GO" id="GO:0003676">
    <property type="term" value="F:nucleic acid binding"/>
    <property type="evidence" value="ECO:0007669"/>
    <property type="project" value="InterPro"/>
</dbReference>
<dbReference type="Gene3D" id="3.30.420.10">
    <property type="entry name" value="Ribonuclease H-like superfamily/Ribonuclease H"/>
    <property type="match status" value="1"/>
</dbReference>
<feature type="region of interest" description="Disordered" evidence="1">
    <location>
        <begin position="110"/>
        <end position="161"/>
    </location>
</feature>
<comment type="caution">
    <text evidence="2">The sequence shown here is derived from an EMBL/GenBank/DDBJ whole genome shotgun (WGS) entry which is preliminary data.</text>
</comment>
<feature type="region of interest" description="Disordered" evidence="1">
    <location>
        <begin position="46"/>
        <end position="70"/>
    </location>
</feature>
<evidence type="ECO:0000313" key="2">
    <source>
        <dbReference type="EMBL" id="CAE7024744.1"/>
    </source>
</evidence>
<protein>
    <submittedName>
        <fullName evidence="2">TY2B-C protein</fullName>
    </submittedName>
</protein>
<dbReference type="InterPro" id="IPR012337">
    <property type="entry name" value="RNaseH-like_sf"/>
</dbReference>
<organism evidence="2 3">
    <name type="scientific">Symbiodinium natans</name>
    <dbReference type="NCBI Taxonomy" id="878477"/>
    <lineage>
        <taxon>Eukaryota</taxon>
        <taxon>Sar</taxon>
        <taxon>Alveolata</taxon>
        <taxon>Dinophyceae</taxon>
        <taxon>Suessiales</taxon>
        <taxon>Symbiodiniaceae</taxon>
        <taxon>Symbiodinium</taxon>
    </lineage>
</organism>
<evidence type="ECO:0000313" key="3">
    <source>
        <dbReference type="Proteomes" id="UP000604046"/>
    </source>
</evidence>
<evidence type="ECO:0000256" key="1">
    <source>
        <dbReference type="SAM" id="MobiDB-lite"/>
    </source>
</evidence>
<name>A0A812I8P8_9DINO</name>
<gene>
    <name evidence="2" type="primary">TY2B-C</name>
    <name evidence="2" type="ORF">SNAT2548_LOCUS3112</name>
</gene>
<feature type="compositionally biased region" description="Polar residues" evidence="1">
    <location>
        <begin position="370"/>
        <end position="379"/>
    </location>
</feature>
<sequence length="614" mass="68235">MIPDVNVLAIDLAGLFRSGYDERISKVKYMLQAVFVLPDLKALKTRDQSQDPKGHENPEAGGLQNPGATVASGADAILSSPSYAPTSDEELEVPSRVRKVRLSPVGVGEDLSSLPERLDSEEGVQDLIGDQDKDDIFGVSDDEREEKPESKGPPKPMDDAGVHLLSELPVIELTFCEPLKSKASKEVLTAIRKIETRIHSLGFKVQRIHSDAGLEFQNKHLAEWAASRQILLSNTLGDNWRSNGRAERSIAMAKQLTRTHLLATKLDKDLWPLAWRWATEHRLREGLKRLGQTVVPMVPFGCKVYVRQRSWRLKNQWSERVVPAVVLAPVYGVPQAWVIRTDEGEFFATTIIFRDVLTCPNPPAYVPAATTHSAQSPLSTDAPAAPTHQREPARRIRLKTRLARLHSHFLSEDEHAAVIAATQPFAFNRALEFLKASAWVKSKASCSATTRDGMQGTWGLFRHGGQVGLTNMTRLPGFARLLAAVIRTVAPGVSFTTVALFTQGNVGPHRDINNIPNSNVLYPICLPKPGMYVWSQLQMGDQLSGPVEVRAVPGGELQAGQVRWLREREPLQLNAKSWHSAQVLGQTMLMMLIRGERVVCWRRERVMSKHVTPR</sequence>
<dbReference type="SUPFAM" id="SSF53098">
    <property type="entry name" value="Ribonuclease H-like"/>
    <property type="match status" value="1"/>
</dbReference>